<keyword evidence="1" id="KW-0175">Coiled coil</keyword>
<feature type="coiled-coil region" evidence="1">
    <location>
        <begin position="41"/>
        <end position="97"/>
    </location>
</feature>
<reference evidence="2 3" key="1">
    <citation type="journal article" date="2021" name="DNA Res.">
        <title>Genome analysis of Candida subhashii reveals its hybrid nature and dual mitochondrial genome conformations.</title>
        <authorList>
            <person name="Mixao V."/>
            <person name="Hegedusova E."/>
            <person name="Saus E."/>
            <person name="Pryszcz L.P."/>
            <person name="Cillingova A."/>
            <person name="Nosek J."/>
            <person name="Gabaldon T."/>
        </authorList>
    </citation>
    <scope>NUCLEOTIDE SEQUENCE [LARGE SCALE GENOMIC DNA]</scope>
    <source>
        <strain evidence="2 3">CBS 10753</strain>
    </source>
</reference>
<dbReference type="GeneID" id="73472432"/>
<comment type="caution">
    <text evidence="2">The sequence shown here is derived from an EMBL/GenBank/DDBJ whole genome shotgun (WGS) entry which is preliminary data.</text>
</comment>
<dbReference type="RefSeq" id="XP_049261048.1">
    <property type="nucleotide sequence ID" value="XM_049409720.1"/>
</dbReference>
<organism evidence="2 3">
    <name type="scientific">[Candida] subhashii</name>
    <dbReference type="NCBI Taxonomy" id="561895"/>
    <lineage>
        <taxon>Eukaryota</taxon>
        <taxon>Fungi</taxon>
        <taxon>Dikarya</taxon>
        <taxon>Ascomycota</taxon>
        <taxon>Saccharomycotina</taxon>
        <taxon>Pichiomycetes</taxon>
        <taxon>Debaryomycetaceae</taxon>
        <taxon>Spathaspora</taxon>
    </lineage>
</organism>
<dbReference type="EMBL" id="JAGSYN010000273">
    <property type="protein sequence ID" value="KAG7660815.1"/>
    <property type="molecule type" value="Genomic_DNA"/>
</dbReference>
<dbReference type="Proteomes" id="UP000694255">
    <property type="component" value="Unassembled WGS sequence"/>
</dbReference>
<proteinExistence type="predicted"/>
<evidence type="ECO:0000313" key="3">
    <source>
        <dbReference type="Proteomes" id="UP000694255"/>
    </source>
</evidence>
<sequence length="150" mass="17238">MSNFASSSTHVDYQVHIYHNQFRVNFKPPVPREPMPAVFGFDQLQQTYTELETNLANALTTIPQKVKNISNDQNTQIRDLNSEIQSLSHDLLAIQLQYPEESSNLDTRRINGEAIVAPQVFEQAGESEGIIHHHSCYSFDLLFFHIYVNF</sequence>
<name>A0A8J5USM7_9ASCO</name>
<evidence type="ECO:0000256" key="1">
    <source>
        <dbReference type="SAM" id="Coils"/>
    </source>
</evidence>
<dbReference type="AlphaFoldDB" id="A0A8J5USM7"/>
<keyword evidence="3" id="KW-1185">Reference proteome</keyword>
<protein>
    <submittedName>
        <fullName evidence="2">Uncharacterized protein</fullName>
    </submittedName>
</protein>
<gene>
    <name evidence="2" type="ORF">J8A68_005632</name>
</gene>
<evidence type="ECO:0000313" key="2">
    <source>
        <dbReference type="EMBL" id="KAG7660815.1"/>
    </source>
</evidence>
<accession>A0A8J5USM7</accession>